<dbReference type="EMBL" id="HBJA01109920">
    <property type="protein sequence ID" value="CAE0826643.1"/>
    <property type="molecule type" value="Transcribed_RNA"/>
</dbReference>
<protein>
    <submittedName>
        <fullName evidence="1">Uncharacterized protein</fullName>
    </submittedName>
</protein>
<reference evidence="1" key="1">
    <citation type="submission" date="2021-01" db="EMBL/GenBank/DDBJ databases">
        <authorList>
            <person name="Corre E."/>
            <person name="Pelletier E."/>
            <person name="Niang G."/>
            <person name="Scheremetjew M."/>
            <person name="Finn R."/>
            <person name="Kale V."/>
            <person name="Holt S."/>
            <person name="Cochrane G."/>
            <person name="Meng A."/>
            <person name="Brown T."/>
            <person name="Cohen L."/>
        </authorList>
    </citation>
    <scope>NUCLEOTIDE SEQUENCE</scope>
    <source>
        <strain evidence="1">CCMP1594</strain>
    </source>
</reference>
<name>A0A7S4G678_9EUGL</name>
<gene>
    <name evidence="1" type="ORF">EGYM00163_LOCUS37900</name>
</gene>
<organism evidence="1">
    <name type="scientific">Eutreptiella gymnastica</name>
    <dbReference type="NCBI Taxonomy" id="73025"/>
    <lineage>
        <taxon>Eukaryota</taxon>
        <taxon>Discoba</taxon>
        <taxon>Euglenozoa</taxon>
        <taxon>Euglenida</taxon>
        <taxon>Spirocuta</taxon>
        <taxon>Euglenophyceae</taxon>
        <taxon>Eutreptiales</taxon>
        <taxon>Eutreptiaceae</taxon>
        <taxon>Eutreptiella</taxon>
    </lineage>
</organism>
<dbReference type="AlphaFoldDB" id="A0A7S4G678"/>
<evidence type="ECO:0000313" key="1">
    <source>
        <dbReference type="EMBL" id="CAE0826643.1"/>
    </source>
</evidence>
<sequence>MKLFSDFGTSMQYVWQPGPSGGAVWHLLHLFFSEQQGLFSYFCRQNLSFLLCFACLAMRCDMRHHFTPCPCQALGECALVVCANLPKLFLPLMSCTASLVSDFPRFLCVH</sequence>
<accession>A0A7S4G678</accession>
<proteinExistence type="predicted"/>